<dbReference type="AlphaFoldDB" id="A0A7J5AC55"/>
<reference evidence="1 2" key="1">
    <citation type="submission" date="2019-09" db="EMBL/GenBank/DDBJ databases">
        <authorList>
            <person name="Cao W.R."/>
        </authorList>
    </citation>
    <scope>NUCLEOTIDE SEQUENCE [LARGE SCALE GENOMIC DNA]</scope>
    <source>
        <strain evidence="2">a4</strain>
    </source>
</reference>
<organism evidence="1 2">
    <name type="scientific">Tenacibaculum aiptasiae</name>
    <dbReference type="NCBI Taxonomy" id="426481"/>
    <lineage>
        <taxon>Bacteria</taxon>
        <taxon>Pseudomonadati</taxon>
        <taxon>Bacteroidota</taxon>
        <taxon>Flavobacteriia</taxon>
        <taxon>Flavobacteriales</taxon>
        <taxon>Flavobacteriaceae</taxon>
        <taxon>Tenacibaculum</taxon>
    </lineage>
</organism>
<comment type="caution">
    <text evidence="1">The sequence shown here is derived from an EMBL/GenBank/DDBJ whole genome shotgun (WGS) entry which is preliminary data.</text>
</comment>
<protein>
    <submittedName>
        <fullName evidence="1">Uncharacterized protein</fullName>
    </submittedName>
</protein>
<dbReference type="RefSeq" id="WP_150900263.1">
    <property type="nucleotide sequence ID" value="NZ_WAAU01000024.1"/>
</dbReference>
<evidence type="ECO:0000313" key="1">
    <source>
        <dbReference type="EMBL" id="KAB1155146.1"/>
    </source>
</evidence>
<sequence>MTQIIKSSWKWDIKENSFGINLGDDIADLLSRNIIRKNANNGYQSVNEQVWSIAETNGKVTSIAFRRSFFEFIRDDLWELEYTKFESELNSKLTKVNDEFKGDSLHVVFRGNFIAIAILKRS</sequence>
<gene>
    <name evidence="1" type="ORF">F7018_11750</name>
</gene>
<accession>A0A7J5AC55</accession>
<keyword evidence="2" id="KW-1185">Reference proteome</keyword>
<proteinExistence type="predicted"/>
<dbReference type="Proteomes" id="UP000467305">
    <property type="component" value="Unassembled WGS sequence"/>
</dbReference>
<dbReference type="OrthoDB" id="9900851at2"/>
<name>A0A7J5AC55_9FLAO</name>
<dbReference type="EMBL" id="WAAU01000024">
    <property type="protein sequence ID" value="KAB1155146.1"/>
    <property type="molecule type" value="Genomic_DNA"/>
</dbReference>
<evidence type="ECO:0000313" key="2">
    <source>
        <dbReference type="Proteomes" id="UP000467305"/>
    </source>
</evidence>